<evidence type="ECO:0000256" key="2">
    <source>
        <dbReference type="ARBA" id="ARBA00022500"/>
    </source>
</evidence>
<dbReference type="HAMAP" id="MF_00099">
    <property type="entry name" value="CheB_chemtxs"/>
    <property type="match status" value="1"/>
</dbReference>
<dbReference type="RefSeq" id="WP_376918873.1">
    <property type="nucleotide sequence ID" value="NZ_JBHRSW010000005.1"/>
</dbReference>
<evidence type="ECO:0000313" key="10">
    <source>
        <dbReference type="EMBL" id="MFC3120743.1"/>
    </source>
</evidence>
<feature type="active site" evidence="5 6">
    <location>
        <position position="300"/>
    </location>
</feature>
<comment type="PTM">
    <text evidence="5">Phosphorylated by CheA. Phosphorylation of the N-terminal regulatory domain activates the methylesterase activity.</text>
</comment>
<dbReference type="SUPFAM" id="SSF52172">
    <property type="entry name" value="CheY-like"/>
    <property type="match status" value="1"/>
</dbReference>
<dbReference type="PROSITE" id="PS50110">
    <property type="entry name" value="RESPONSE_REGULATORY"/>
    <property type="match status" value="1"/>
</dbReference>
<feature type="domain" description="CheB-type methylesterase" evidence="9">
    <location>
        <begin position="169"/>
        <end position="358"/>
    </location>
</feature>
<dbReference type="EC" id="3.1.1.61" evidence="5"/>
<evidence type="ECO:0000256" key="7">
    <source>
        <dbReference type="PROSITE-ProRule" id="PRU00169"/>
    </source>
</evidence>
<comment type="catalytic activity">
    <reaction evidence="5">
        <text>L-glutaminyl-[protein] + H2O = L-glutamyl-[protein] + NH4(+)</text>
        <dbReference type="Rhea" id="RHEA:16441"/>
        <dbReference type="Rhea" id="RHEA-COMP:10207"/>
        <dbReference type="Rhea" id="RHEA-COMP:10208"/>
        <dbReference type="ChEBI" id="CHEBI:15377"/>
        <dbReference type="ChEBI" id="CHEBI:28938"/>
        <dbReference type="ChEBI" id="CHEBI:29973"/>
        <dbReference type="ChEBI" id="CHEBI:30011"/>
        <dbReference type="EC" id="3.5.1.44"/>
    </reaction>
</comment>
<dbReference type="EMBL" id="JBHRSW010000005">
    <property type="protein sequence ID" value="MFC3120743.1"/>
    <property type="molecule type" value="Genomic_DNA"/>
</dbReference>
<dbReference type="GO" id="GO:0008984">
    <property type="term" value="F:protein-glutamate methylesterase activity"/>
    <property type="evidence" value="ECO:0007669"/>
    <property type="project" value="UniProtKB-EC"/>
</dbReference>
<dbReference type="Pfam" id="PF00072">
    <property type="entry name" value="Response_reg"/>
    <property type="match status" value="1"/>
</dbReference>
<comment type="similarity">
    <text evidence="5">Belongs to the CheB family.</text>
</comment>
<dbReference type="GO" id="GO:0032259">
    <property type="term" value="P:methylation"/>
    <property type="evidence" value="ECO:0007669"/>
    <property type="project" value="UniProtKB-KW"/>
</dbReference>
<keyword evidence="11" id="KW-1185">Reference proteome</keyword>
<dbReference type="GO" id="GO:0008168">
    <property type="term" value="F:methyltransferase activity"/>
    <property type="evidence" value="ECO:0007669"/>
    <property type="project" value="UniProtKB-KW"/>
</dbReference>
<evidence type="ECO:0000256" key="5">
    <source>
        <dbReference type="HAMAP-Rule" id="MF_00099"/>
    </source>
</evidence>
<dbReference type="NCBIfam" id="NF001965">
    <property type="entry name" value="PRK00742.1"/>
    <property type="match status" value="1"/>
</dbReference>
<evidence type="ECO:0000313" key="11">
    <source>
        <dbReference type="Proteomes" id="UP001595478"/>
    </source>
</evidence>
<protein>
    <recommendedName>
        <fullName evidence="5">Protein-glutamate methylesterase/protein-glutamine glutaminase</fullName>
        <ecNumber evidence="5">3.1.1.61</ecNumber>
        <ecNumber evidence="5">3.5.1.44</ecNumber>
    </recommendedName>
</protein>
<dbReference type="SMART" id="SM00448">
    <property type="entry name" value="REC"/>
    <property type="match status" value="1"/>
</dbReference>
<dbReference type="PANTHER" id="PTHR42872:SF6">
    <property type="entry name" value="PROTEIN-GLUTAMATE METHYLESTERASE_PROTEIN-GLUTAMINE GLUTAMINASE"/>
    <property type="match status" value="1"/>
</dbReference>
<dbReference type="PROSITE" id="PS50122">
    <property type="entry name" value="CHEB"/>
    <property type="match status" value="1"/>
</dbReference>
<dbReference type="InterPro" id="IPR035909">
    <property type="entry name" value="CheB_C"/>
</dbReference>
<evidence type="ECO:0000259" key="9">
    <source>
        <dbReference type="PROSITE" id="PS50122"/>
    </source>
</evidence>
<evidence type="ECO:0000256" key="1">
    <source>
        <dbReference type="ARBA" id="ARBA00022490"/>
    </source>
</evidence>
<comment type="domain">
    <text evidence="5">Contains a C-terminal catalytic domain, and an N-terminal region which modulates catalytic activity.</text>
</comment>
<dbReference type="Gene3D" id="3.40.50.180">
    <property type="entry name" value="Methylesterase CheB, C-terminal domain"/>
    <property type="match status" value="1"/>
</dbReference>
<dbReference type="CDD" id="cd17541">
    <property type="entry name" value="REC_CheB-like"/>
    <property type="match status" value="1"/>
</dbReference>
<dbReference type="PANTHER" id="PTHR42872">
    <property type="entry name" value="PROTEIN-GLUTAMATE METHYLESTERASE/PROTEIN-GLUTAMINE GLUTAMINASE"/>
    <property type="match status" value="1"/>
</dbReference>
<dbReference type="CDD" id="cd16432">
    <property type="entry name" value="CheB_Rec"/>
    <property type="match status" value="1"/>
</dbReference>
<dbReference type="Pfam" id="PF01339">
    <property type="entry name" value="CheB_methylest"/>
    <property type="match status" value="1"/>
</dbReference>
<comment type="catalytic activity">
    <reaction evidence="4 5">
        <text>[protein]-L-glutamate 5-O-methyl ester + H2O = L-glutamyl-[protein] + methanol + H(+)</text>
        <dbReference type="Rhea" id="RHEA:23236"/>
        <dbReference type="Rhea" id="RHEA-COMP:10208"/>
        <dbReference type="Rhea" id="RHEA-COMP:10311"/>
        <dbReference type="ChEBI" id="CHEBI:15377"/>
        <dbReference type="ChEBI" id="CHEBI:15378"/>
        <dbReference type="ChEBI" id="CHEBI:17790"/>
        <dbReference type="ChEBI" id="CHEBI:29973"/>
        <dbReference type="ChEBI" id="CHEBI:82795"/>
        <dbReference type="EC" id="3.1.1.61"/>
    </reaction>
</comment>
<dbReference type="Gene3D" id="3.40.50.2300">
    <property type="match status" value="1"/>
</dbReference>
<evidence type="ECO:0000256" key="3">
    <source>
        <dbReference type="ARBA" id="ARBA00022801"/>
    </source>
</evidence>
<sequence length="358" mass="38978">MKKILVIEDSALMRRYLSDILVSAGYTVDFARDGLDGLKKLVEFKPDVITLDINMPQMDGLECLEKIMSTQPTPVIMVSSVTEKGAIATLEALEKGAVDYVAKPSGSISANIKEVQHILLAKIKSAFGIKLSSSVKARSTARLMTEKQALSLEKTKTHDRRTFGNKKYEIVLIGVSTGGPSVLQEIIPKLPADFPIPIVVAQHMPSRFTQVFSERLDKSSKVSVQEINGTIDLRAGNVYIAKGDSDVIISRRAGVLVAEMHIMDKNQLWHPSVELMVSSATKATAAENLICVQLTGMGNDGANAMAKAYQKGAYTIAESEETAAVFGMPRELIQQNAAREILPNHKILDSLIKLARVS</sequence>
<feature type="active site" evidence="5 6">
    <location>
        <position position="176"/>
    </location>
</feature>
<reference evidence="11" key="1">
    <citation type="journal article" date="2019" name="Int. J. Syst. Evol. Microbiol.">
        <title>The Global Catalogue of Microorganisms (GCM) 10K type strain sequencing project: providing services to taxonomists for standard genome sequencing and annotation.</title>
        <authorList>
            <consortium name="The Broad Institute Genomics Platform"/>
            <consortium name="The Broad Institute Genome Sequencing Center for Infectious Disease"/>
            <person name="Wu L."/>
            <person name="Ma J."/>
        </authorList>
    </citation>
    <scope>NUCLEOTIDE SEQUENCE [LARGE SCALE GENOMIC DNA]</scope>
    <source>
        <strain evidence="11">KCTC 52473</strain>
    </source>
</reference>
<keyword evidence="1 5" id="KW-0963">Cytoplasm</keyword>
<dbReference type="Proteomes" id="UP001595478">
    <property type="component" value="Unassembled WGS sequence"/>
</dbReference>
<dbReference type="EC" id="3.5.1.44" evidence="5"/>
<comment type="caution">
    <text evidence="10">The sequence shown here is derived from an EMBL/GenBank/DDBJ whole genome shotgun (WGS) entry which is preliminary data.</text>
</comment>
<evidence type="ECO:0000256" key="4">
    <source>
        <dbReference type="ARBA" id="ARBA00048267"/>
    </source>
</evidence>
<keyword evidence="10" id="KW-0489">Methyltransferase</keyword>
<feature type="domain" description="Response regulatory" evidence="8">
    <location>
        <begin position="3"/>
        <end position="118"/>
    </location>
</feature>
<gene>
    <name evidence="5 10" type="primary">cheB</name>
    <name evidence="10" type="ORF">ACFOHL_03850</name>
</gene>
<keyword evidence="5 7" id="KW-0597">Phosphoprotein</keyword>
<dbReference type="PIRSF" id="PIRSF000876">
    <property type="entry name" value="RR_chemtxs_CheB"/>
    <property type="match status" value="1"/>
</dbReference>
<feature type="active site" evidence="5 6">
    <location>
        <position position="203"/>
    </location>
</feature>
<name>A0ABV7FNB2_9ALTE</name>
<evidence type="ECO:0000256" key="6">
    <source>
        <dbReference type="PROSITE-ProRule" id="PRU00050"/>
    </source>
</evidence>
<dbReference type="InterPro" id="IPR011006">
    <property type="entry name" value="CheY-like_superfamily"/>
</dbReference>
<keyword evidence="3 5" id="KW-0378">Hydrolase</keyword>
<comment type="subcellular location">
    <subcellularLocation>
        <location evidence="5">Cytoplasm</location>
    </subcellularLocation>
</comment>
<evidence type="ECO:0000259" key="8">
    <source>
        <dbReference type="PROSITE" id="PS50110"/>
    </source>
</evidence>
<keyword evidence="2 5" id="KW-0145">Chemotaxis</keyword>
<keyword evidence="10" id="KW-0808">Transferase</keyword>
<proteinExistence type="inferred from homology"/>
<dbReference type="SUPFAM" id="SSF52738">
    <property type="entry name" value="Methylesterase CheB, C-terminal domain"/>
    <property type="match status" value="1"/>
</dbReference>
<comment type="function">
    <text evidence="5">Involved in chemotaxis. Part of a chemotaxis signal transduction system that modulates chemotaxis in response to various stimuli. Catalyzes the demethylation of specific methylglutamate residues introduced into the chemoreceptors (methyl-accepting chemotaxis proteins or MCP) by CheR. Also mediates the irreversible deamidation of specific glutamine residues to glutamic acid.</text>
</comment>
<dbReference type="InterPro" id="IPR000673">
    <property type="entry name" value="Sig_transdc_resp-reg_Me-estase"/>
</dbReference>
<feature type="modified residue" description="4-aspartylphosphate" evidence="5 7">
    <location>
        <position position="52"/>
    </location>
</feature>
<dbReference type="InterPro" id="IPR001789">
    <property type="entry name" value="Sig_transdc_resp-reg_receiver"/>
</dbReference>
<organism evidence="10 11">
    <name type="scientific">Agaribacter flavus</name>
    <dbReference type="NCBI Taxonomy" id="1902781"/>
    <lineage>
        <taxon>Bacteria</taxon>
        <taxon>Pseudomonadati</taxon>
        <taxon>Pseudomonadota</taxon>
        <taxon>Gammaproteobacteria</taxon>
        <taxon>Alteromonadales</taxon>
        <taxon>Alteromonadaceae</taxon>
        <taxon>Agaribacter</taxon>
    </lineage>
</organism>
<dbReference type="InterPro" id="IPR008248">
    <property type="entry name" value="CheB-like"/>
</dbReference>
<accession>A0ABV7FNB2</accession>